<dbReference type="EMBL" id="JASJOS010000019">
    <property type="protein sequence ID" value="MDJ1485226.1"/>
    <property type="molecule type" value="Genomic_DNA"/>
</dbReference>
<reference evidence="1" key="1">
    <citation type="submission" date="2023-05" db="EMBL/GenBank/DDBJ databases">
        <authorList>
            <person name="Zhang X."/>
        </authorList>
    </citation>
    <scope>NUCLEOTIDE SEQUENCE</scope>
    <source>
        <strain evidence="1">YF14B1</strain>
    </source>
</reference>
<dbReference type="RefSeq" id="WP_313987493.1">
    <property type="nucleotide sequence ID" value="NZ_JASJOS010000019.1"/>
</dbReference>
<accession>A0AAE3QUH4</accession>
<protein>
    <submittedName>
        <fullName evidence="1">Uncharacterized protein</fullName>
    </submittedName>
</protein>
<proteinExistence type="predicted"/>
<dbReference type="Pfam" id="PF26622">
    <property type="entry name" value="DUF8199"/>
    <property type="match status" value="1"/>
</dbReference>
<dbReference type="InterPro" id="IPR058512">
    <property type="entry name" value="DUF8199"/>
</dbReference>
<dbReference type="Proteomes" id="UP001241110">
    <property type="component" value="Unassembled WGS sequence"/>
</dbReference>
<sequence>MRLLIHKIVAFFMLGVIFTVSTGMGFIEHSCQMKEEKVIVLSKKKSCCSAKTSCEQPTSQSQTTFKKPACCEDKTVYLHIDLAGYSQKLTKFISLAFTAVVQNFFTLVHKLVISEEEACGYTNTSPPQTGRDTLTKKRTLQI</sequence>
<evidence type="ECO:0000313" key="1">
    <source>
        <dbReference type="EMBL" id="MDJ1485226.1"/>
    </source>
</evidence>
<comment type="caution">
    <text evidence="1">The sequence shown here is derived from an EMBL/GenBank/DDBJ whole genome shotgun (WGS) entry which is preliminary data.</text>
</comment>
<gene>
    <name evidence="1" type="ORF">QNI16_32305</name>
</gene>
<organism evidence="1 2">
    <name type="scientific">Xanthocytophaga flava</name>
    <dbReference type="NCBI Taxonomy" id="3048013"/>
    <lineage>
        <taxon>Bacteria</taxon>
        <taxon>Pseudomonadati</taxon>
        <taxon>Bacteroidota</taxon>
        <taxon>Cytophagia</taxon>
        <taxon>Cytophagales</taxon>
        <taxon>Rhodocytophagaceae</taxon>
        <taxon>Xanthocytophaga</taxon>
    </lineage>
</organism>
<dbReference type="AlphaFoldDB" id="A0AAE3QUH4"/>
<name>A0AAE3QUH4_9BACT</name>
<evidence type="ECO:0000313" key="2">
    <source>
        <dbReference type="Proteomes" id="UP001241110"/>
    </source>
</evidence>